<dbReference type="EMBL" id="JAUEPL010000002">
    <property type="protein sequence ID" value="MDN3292894.1"/>
    <property type="molecule type" value="Genomic_DNA"/>
</dbReference>
<gene>
    <name evidence="10" type="ORF">QWM81_02295</name>
</gene>
<feature type="transmembrane region" description="Helical" evidence="8">
    <location>
        <begin position="141"/>
        <end position="162"/>
    </location>
</feature>
<evidence type="ECO:0000313" key="11">
    <source>
        <dbReference type="Proteomes" id="UP001174050"/>
    </source>
</evidence>
<keyword evidence="2" id="KW-1003">Cell membrane</keyword>
<dbReference type="Pfam" id="PF13515">
    <property type="entry name" value="FUSC_2"/>
    <property type="match status" value="1"/>
</dbReference>
<feature type="transmembrane region" description="Helical" evidence="8">
    <location>
        <begin position="21"/>
        <end position="54"/>
    </location>
</feature>
<name>A0ABT7Z082_9ACTN</name>
<evidence type="ECO:0000259" key="9">
    <source>
        <dbReference type="Pfam" id="PF13515"/>
    </source>
</evidence>
<comment type="subcellular location">
    <subcellularLocation>
        <location evidence="1">Cell membrane</location>
        <topology evidence="1">Multi-pass membrane protein</topology>
    </subcellularLocation>
</comment>
<evidence type="ECO:0000256" key="1">
    <source>
        <dbReference type="ARBA" id="ARBA00004651"/>
    </source>
</evidence>
<accession>A0ABT7Z082</accession>
<evidence type="ECO:0000256" key="8">
    <source>
        <dbReference type="SAM" id="Phobius"/>
    </source>
</evidence>
<reference evidence="10" key="1">
    <citation type="submission" date="2023-06" db="EMBL/GenBank/DDBJ databases">
        <title>WGS-Sequencing of Streptomyces ficellus isolate 21 collected from sand in Gara Djebilet Iron Mine in Algeria.</title>
        <authorList>
            <person name="Zegers G.P."/>
            <person name="Gomez A."/>
            <person name="Gueddou A."/>
            <person name="Zahara A.F."/>
            <person name="Worth M."/>
            <person name="Sevigny J.L."/>
            <person name="Tisa L."/>
        </authorList>
    </citation>
    <scope>NUCLEOTIDE SEQUENCE</scope>
    <source>
        <strain evidence="10">AS11</strain>
    </source>
</reference>
<evidence type="ECO:0000256" key="6">
    <source>
        <dbReference type="ARBA" id="ARBA00043993"/>
    </source>
</evidence>
<keyword evidence="5 8" id="KW-0472">Membrane</keyword>
<feature type="region of interest" description="Disordered" evidence="7">
    <location>
        <begin position="459"/>
        <end position="500"/>
    </location>
</feature>
<feature type="transmembrane region" description="Helical" evidence="8">
    <location>
        <begin position="288"/>
        <end position="309"/>
    </location>
</feature>
<feature type="domain" description="Integral membrane bound transporter" evidence="9">
    <location>
        <begin position="197"/>
        <end position="323"/>
    </location>
</feature>
<keyword evidence="3 8" id="KW-0812">Transmembrane</keyword>
<protein>
    <submittedName>
        <fullName evidence="10">FUSC family protein</fullName>
    </submittedName>
</protein>
<evidence type="ECO:0000256" key="3">
    <source>
        <dbReference type="ARBA" id="ARBA00022692"/>
    </source>
</evidence>
<dbReference type="PANTHER" id="PTHR30509:SF9">
    <property type="entry name" value="MULTIDRUG RESISTANCE PROTEIN MDTO"/>
    <property type="match status" value="1"/>
</dbReference>
<comment type="caution">
    <text evidence="10">The sequence shown here is derived from an EMBL/GenBank/DDBJ whole genome shotgun (WGS) entry which is preliminary data.</text>
</comment>
<comment type="similarity">
    <text evidence="6">Belongs to the YccS/YhfK family.</text>
</comment>
<evidence type="ECO:0000313" key="10">
    <source>
        <dbReference type="EMBL" id="MDN3292894.1"/>
    </source>
</evidence>
<proteinExistence type="inferred from homology"/>
<evidence type="ECO:0000256" key="4">
    <source>
        <dbReference type="ARBA" id="ARBA00022989"/>
    </source>
</evidence>
<organism evidence="10 11">
    <name type="scientific">Streptomyces ficellus</name>
    <dbReference type="NCBI Taxonomy" id="1977088"/>
    <lineage>
        <taxon>Bacteria</taxon>
        <taxon>Bacillati</taxon>
        <taxon>Actinomycetota</taxon>
        <taxon>Actinomycetes</taxon>
        <taxon>Kitasatosporales</taxon>
        <taxon>Streptomycetaceae</taxon>
        <taxon>Streptomyces</taxon>
    </lineage>
</organism>
<sequence>MLKKVFVAPDPGRLRLRSAARAVLGIGLAVAVCGLAGHSLVAAITGGLAALLALFTVTDATVRGQAVTTALLPVVGFPVLALAAVLHDHPVARDVAFLAVVAGGVYARRWGPRGHALGVFAFMTFFVTQFLRTMPGQLPELYAAVALSLVASSAVRFGLWCYERRLPPPAAQPRDEGRGLARTTTRQAIQATVGGAVALVIGQMLSGERWYWAVGATWWIFVNTASRGETLVRGFRRVLGTLIGIGVGVVVLVPLEGAAVPTAVLVAACVFGIFYTAAVSYTWMMLSVTLMAGALYGLLGVLDPGLLALRLMETGIGAVGAVLAVLFVLPVTTHATTDAWIQRALRCVHVCTAEAAARLSGSTTADPAPHVAELEAILGRVRLSLAPLVHPLSPLRARKARARHVLALLDECAREVRGLASIAGDPEASHDARLAAACWRVEAAVEALTAPEKAARQRVAAASAEGPRQGVAPARVEGSLPVEGTAGVEGSARVEGSTPVEGSQPAVAVAVAVAEPALAHLHSLERALAELATPLRSSPRAPLIDA</sequence>
<dbReference type="RefSeq" id="WP_290109696.1">
    <property type="nucleotide sequence ID" value="NZ_JAUEPL010000002.1"/>
</dbReference>
<dbReference type="PANTHER" id="PTHR30509">
    <property type="entry name" value="P-HYDROXYBENZOIC ACID EFFLUX PUMP SUBUNIT-RELATED"/>
    <property type="match status" value="1"/>
</dbReference>
<feature type="transmembrane region" description="Helical" evidence="8">
    <location>
        <begin position="116"/>
        <end position="135"/>
    </location>
</feature>
<keyword evidence="11" id="KW-1185">Reference proteome</keyword>
<evidence type="ECO:0000256" key="2">
    <source>
        <dbReference type="ARBA" id="ARBA00022475"/>
    </source>
</evidence>
<dbReference type="Proteomes" id="UP001174050">
    <property type="component" value="Unassembled WGS sequence"/>
</dbReference>
<feature type="transmembrane region" description="Helical" evidence="8">
    <location>
        <begin position="238"/>
        <end position="255"/>
    </location>
</feature>
<keyword evidence="4 8" id="KW-1133">Transmembrane helix</keyword>
<feature type="transmembrane region" description="Helical" evidence="8">
    <location>
        <begin position="66"/>
        <end position="86"/>
    </location>
</feature>
<feature type="transmembrane region" description="Helical" evidence="8">
    <location>
        <begin position="315"/>
        <end position="336"/>
    </location>
</feature>
<evidence type="ECO:0000256" key="5">
    <source>
        <dbReference type="ARBA" id="ARBA00023136"/>
    </source>
</evidence>
<evidence type="ECO:0000256" key="7">
    <source>
        <dbReference type="SAM" id="MobiDB-lite"/>
    </source>
</evidence>
<dbReference type="InterPro" id="IPR049453">
    <property type="entry name" value="Memb_transporter_dom"/>
</dbReference>